<sequence>MDAARHCLAHRAFGVLLPAIVAALLLTSCTTGSRSTVDAFRLITYRPAQVTAERVASNRFPQMQVDAPDIAAVAVLGYVDAGRQQWFAGSHAVFEMDRHGLLLGGSGLGQQWRARIDGPSPFNDLRAVTTPVTVQRRYDWVPAYQVSVAVTGILSRGVLEQVDILGTSRTLQRFDEQLQGGGMHGRNVYWADPATGFIWKSRQHLAPGRIAELTQLKPYRPAKD</sequence>
<dbReference type="EMBL" id="JAFFTA010000011">
    <property type="protein sequence ID" value="MBM9913262.1"/>
    <property type="molecule type" value="Genomic_DNA"/>
</dbReference>
<dbReference type="RefSeq" id="WP_205405619.1">
    <property type="nucleotide sequence ID" value="NZ_JAFFTA010000011.1"/>
</dbReference>
<accession>A0AAW4GGS0</accession>
<dbReference type="EMBL" id="JAFFTB010000022">
    <property type="protein sequence ID" value="MBM9939141.1"/>
    <property type="molecule type" value="Genomic_DNA"/>
</dbReference>
<dbReference type="Gene3D" id="2.40.360.10">
    <property type="entry name" value="YmcC-like"/>
    <property type="match status" value="1"/>
</dbReference>
<proteinExistence type="predicted"/>
<organism evidence="1 4">
    <name type="scientific">Stenotrophomonas lactitubi</name>
    <dbReference type="NCBI Taxonomy" id="2045214"/>
    <lineage>
        <taxon>Bacteria</taxon>
        <taxon>Pseudomonadati</taxon>
        <taxon>Pseudomonadota</taxon>
        <taxon>Gammaproteobacteria</taxon>
        <taxon>Lysobacterales</taxon>
        <taxon>Lysobacteraceae</taxon>
        <taxon>Stenotrophomonas</taxon>
    </lineage>
</organism>
<gene>
    <name evidence="1" type="ORF">JJW18_07245</name>
    <name evidence="2" type="ORF">JJW19_13400</name>
</gene>
<reference evidence="3" key="1">
    <citation type="submission" date="2021-01" db="EMBL/GenBank/DDBJ databases">
        <title>Stenotrophomonas maltophilia.</title>
        <authorList>
            <person name="Yu Y."/>
        </authorList>
    </citation>
    <scope>NUCLEOTIDE SEQUENCE [LARGE SCALE GENOMIC DNA]</scope>
    <source>
        <strain evidence="3">As-6</strain>
    </source>
</reference>
<dbReference type="Proteomes" id="UP000749453">
    <property type="component" value="Unassembled WGS sequence"/>
</dbReference>
<dbReference type="SUPFAM" id="SSF159270">
    <property type="entry name" value="YmcC-like"/>
    <property type="match status" value="1"/>
</dbReference>
<dbReference type="InterPro" id="IPR023373">
    <property type="entry name" value="YmcC_sf"/>
</dbReference>
<dbReference type="PROSITE" id="PS51257">
    <property type="entry name" value="PROKAR_LIPOPROTEIN"/>
    <property type="match status" value="1"/>
</dbReference>
<comment type="caution">
    <text evidence="1">The sequence shown here is derived from an EMBL/GenBank/DDBJ whole genome shotgun (WGS) entry which is preliminary data.</text>
</comment>
<keyword evidence="1" id="KW-0449">Lipoprotein</keyword>
<evidence type="ECO:0000313" key="4">
    <source>
        <dbReference type="Proteomes" id="UP000784064"/>
    </source>
</evidence>
<dbReference type="AlphaFoldDB" id="A0AAW4GGS0"/>
<dbReference type="Pfam" id="PF11102">
    <property type="entry name" value="YjbF"/>
    <property type="match status" value="1"/>
</dbReference>
<protein>
    <submittedName>
        <fullName evidence="1">YjbF family lipoprotein</fullName>
    </submittedName>
</protein>
<evidence type="ECO:0000313" key="2">
    <source>
        <dbReference type="EMBL" id="MBM9939141.1"/>
    </source>
</evidence>
<reference evidence="1" key="2">
    <citation type="submission" date="2021-01" db="EMBL/GenBank/DDBJ databases">
        <authorList>
            <person name="Yu Y."/>
        </authorList>
    </citation>
    <scope>NUCLEOTIDE SEQUENCE</scope>
    <source>
        <strain evidence="1">As-5</strain>
        <strain evidence="2">As-6</strain>
    </source>
</reference>
<keyword evidence="3" id="KW-1185">Reference proteome</keyword>
<evidence type="ECO:0000313" key="3">
    <source>
        <dbReference type="Proteomes" id="UP000749453"/>
    </source>
</evidence>
<evidence type="ECO:0000313" key="1">
    <source>
        <dbReference type="EMBL" id="MBM9913262.1"/>
    </source>
</evidence>
<dbReference type="InterPro" id="IPR021308">
    <property type="entry name" value="GfcB"/>
</dbReference>
<dbReference type="Proteomes" id="UP000784064">
    <property type="component" value="Unassembled WGS sequence"/>
</dbReference>
<name>A0AAW4GGS0_9GAMM</name>